<feature type="transmembrane region" description="Helical" evidence="5">
    <location>
        <begin position="72"/>
        <end position="93"/>
    </location>
</feature>
<feature type="domain" description="EamA" evidence="6">
    <location>
        <begin position="18"/>
        <end position="143"/>
    </location>
</feature>
<dbReference type="InterPro" id="IPR037185">
    <property type="entry name" value="EmrE-like"/>
</dbReference>
<feature type="transmembrane region" description="Helical" evidence="5">
    <location>
        <begin position="272"/>
        <end position="290"/>
    </location>
</feature>
<dbReference type="SUPFAM" id="SSF103481">
    <property type="entry name" value="Multidrug resistance efflux transporter EmrE"/>
    <property type="match status" value="2"/>
</dbReference>
<feature type="transmembrane region" description="Helical" evidence="5">
    <location>
        <begin position="15"/>
        <end position="37"/>
    </location>
</feature>
<feature type="transmembrane region" description="Helical" evidence="5">
    <location>
        <begin position="43"/>
        <end position="60"/>
    </location>
</feature>
<evidence type="ECO:0000313" key="7">
    <source>
        <dbReference type="EMBL" id="CAB4688489.1"/>
    </source>
</evidence>
<comment type="subcellular location">
    <subcellularLocation>
        <location evidence="1">Membrane</location>
        <topology evidence="1">Multi-pass membrane protein</topology>
    </subcellularLocation>
</comment>
<protein>
    <submittedName>
        <fullName evidence="7">Unannotated protein</fullName>
    </submittedName>
</protein>
<evidence type="ECO:0000256" key="5">
    <source>
        <dbReference type="SAM" id="Phobius"/>
    </source>
</evidence>
<feature type="transmembrane region" description="Helical" evidence="5">
    <location>
        <begin position="185"/>
        <end position="205"/>
    </location>
</feature>
<dbReference type="GO" id="GO:0016020">
    <property type="term" value="C:membrane"/>
    <property type="evidence" value="ECO:0007669"/>
    <property type="project" value="UniProtKB-SubCell"/>
</dbReference>
<feature type="transmembrane region" description="Helical" evidence="5">
    <location>
        <begin position="217"/>
        <end position="239"/>
    </location>
</feature>
<keyword evidence="2 5" id="KW-0812">Transmembrane</keyword>
<keyword evidence="3 5" id="KW-1133">Transmembrane helix</keyword>
<sequence>MKDQDHTKLPTGRDIPFLISGVLGIGASGPIIAKSLMPVPTMIMWRNLLGGLVMLPFALKRREWQTSAQRNAIKWSAISGVLLALHFICFFLAMRMTSVATGTALTATQPIFAALFIKLSGGHIPRRSWSGMFIAFASVLLITGVDLSMSLRSFQGDLLAVIGGALAALYIIIGSNVQREISTSTFTTVCYLSCALTALPIAVIGGYDLIGFSTYEWLLLIALVITAQIMGHTMFNLTLKRVSPAIVGLVVFFEVPVSAILAFFWLDQTPPAGTIPGIIGLLIGCGFFVVRSKQ</sequence>
<name>A0A6J6NPN3_9ZZZZ</name>
<gene>
    <name evidence="7" type="ORF">UFOPK2362_00822</name>
</gene>
<keyword evidence="4 5" id="KW-0472">Membrane</keyword>
<reference evidence="7" key="1">
    <citation type="submission" date="2020-05" db="EMBL/GenBank/DDBJ databases">
        <authorList>
            <person name="Chiriac C."/>
            <person name="Salcher M."/>
            <person name="Ghai R."/>
            <person name="Kavagutti S V."/>
        </authorList>
    </citation>
    <scope>NUCLEOTIDE SEQUENCE</scope>
</reference>
<feature type="transmembrane region" description="Helical" evidence="5">
    <location>
        <begin position="129"/>
        <end position="148"/>
    </location>
</feature>
<dbReference type="AlphaFoldDB" id="A0A6J6NPN3"/>
<dbReference type="EMBL" id="CAEZXI010000094">
    <property type="protein sequence ID" value="CAB4688489.1"/>
    <property type="molecule type" value="Genomic_DNA"/>
</dbReference>
<evidence type="ECO:0000256" key="2">
    <source>
        <dbReference type="ARBA" id="ARBA00022692"/>
    </source>
</evidence>
<evidence type="ECO:0000256" key="4">
    <source>
        <dbReference type="ARBA" id="ARBA00023136"/>
    </source>
</evidence>
<feature type="domain" description="EamA" evidence="6">
    <location>
        <begin position="156"/>
        <end position="288"/>
    </location>
</feature>
<feature type="transmembrane region" description="Helical" evidence="5">
    <location>
        <begin position="154"/>
        <end position="173"/>
    </location>
</feature>
<evidence type="ECO:0000256" key="3">
    <source>
        <dbReference type="ARBA" id="ARBA00022989"/>
    </source>
</evidence>
<organism evidence="7">
    <name type="scientific">freshwater metagenome</name>
    <dbReference type="NCBI Taxonomy" id="449393"/>
    <lineage>
        <taxon>unclassified sequences</taxon>
        <taxon>metagenomes</taxon>
        <taxon>ecological metagenomes</taxon>
    </lineage>
</organism>
<dbReference type="Pfam" id="PF00892">
    <property type="entry name" value="EamA"/>
    <property type="match status" value="2"/>
</dbReference>
<proteinExistence type="predicted"/>
<dbReference type="InterPro" id="IPR000620">
    <property type="entry name" value="EamA_dom"/>
</dbReference>
<evidence type="ECO:0000256" key="1">
    <source>
        <dbReference type="ARBA" id="ARBA00004141"/>
    </source>
</evidence>
<accession>A0A6J6NPN3</accession>
<dbReference type="InterPro" id="IPR050638">
    <property type="entry name" value="AA-Vitamin_Transporters"/>
</dbReference>
<feature type="transmembrane region" description="Helical" evidence="5">
    <location>
        <begin position="246"/>
        <end position="266"/>
    </location>
</feature>
<evidence type="ECO:0000259" key="6">
    <source>
        <dbReference type="Pfam" id="PF00892"/>
    </source>
</evidence>
<feature type="transmembrane region" description="Helical" evidence="5">
    <location>
        <begin position="99"/>
        <end position="117"/>
    </location>
</feature>
<dbReference type="PANTHER" id="PTHR32322:SF2">
    <property type="entry name" value="EAMA DOMAIN-CONTAINING PROTEIN"/>
    <property type="match status" value="1"/>
</dbReference>
<dbReference type="PANTHER" id="PTHR32322">
    <property type="entry name" value="INNER MEMBRANE TRANSPORTER"/>
    <property type="match status" value="1"/>
</dbReference>